<sequence>HPTCRKRIHRLENRPAHLHPCVFHPTRSPTRSFSIPPTHLWPHPYVFSPTCSLMAPSAHFRAHPLVYGITRPSLAPPAHLWPHPLVPDPTRSFIPPLYNIKLWAAVGCCGLLYSAPQQFSSCEQLSTLDLSVKLWGCPAPHSSCQFADD</sequence>
<evidence type="ECO:0000313" key="1">
    <source>
        <dbReference type="EMBL" id="KIK90831.1"/>
    </source>
</evidence>
<protein>
    <submittedName>
        <fullName evidence="1">Uncharacterized protein</fullName>
    </submittedName>
</protein>
<dbReference type="Proteomes" id="UP000054538">
    <property type="component" value="Unassembled WGS sequence"/>
</dbReference>
<dbReference type="EMBL" id="KN825466">
    <property type="protein sequence ID" value="KIK90831.1"/>
    <property type="molecule type" value="Genomic_DNA"/>
</dbReference>
<evidence type="ECO:0000313" key="2">
    <source>
        <dbReference type="Proteomes" id="UP000054538"/>
    </source>
</evidence>
<feature type="non-terminal residue" evidence="1">
    <location>
        <position position="149"/>
    </location>
</feature>
<reference evidence="2" key="2">
    <citation type="submission" date="2015-01" db="EMBL/GenBank/DDBJ databases">
        <title>Evolutionary Origins and Diversification of the Mycorrhizal Mutualists.</title>
        <authorList>
            <consortium name="DOE Joint Genome Institute"/>
            <consortium name="Mycorrhizal Genomics Consortium"/>
            <person name="Kohler A."/>
            <person name="Kuo A."/>
            <person name="Nagy L.G."/>
            <person name="Floudas D."/>
            <person name="Copeland A."/>
            <person name="Barry K.W."/>
            <person name="Cichocki N."/>
            <person name="Veneault-Fourrey C."/>
            <person name="LaButti K."/>
            <person name="Lindquist E.A."/>
            <person name="Lipzen A."/>
            <person name="Lundell T."/>
            <person name="Morin E."/>
            <person name="Murat C."/>
            <person name="Riley R."/>
            <person name="Ohm R."/>
            <person name="Sun H."/>
            <person name="Tunlid A."/>
            <person name="Henrissat B."/>
            <person name="Grigoriev I.V."/>
            <person name="Hibbett D.S."/>
            <person name="Martin F."/>
        </authorList>
    </citation>
    <scope>NUCLEOTIDE SEQUENCE [LARGE SCALE GENOMIC DNA]</scope>
    <source>
        <strain evidence="2">Ve08.2h10</strain>
    </source>
</reference>
<dbReference type="HOGENOM" id="CLU_1754099_0_0_1"/>
<reference evidence="1 2" key="1">
    <citation type="submission" date="2014-04" db="EMBL/GenBank/DDBJ databases">
        <authorList>
            <consortium name="DOE Joint Genome Institute"/>
            <person name="Kuo A."/>
            <person name="Kohler A."/>
            <person name="Jargeat P."/>
            <person name="Nagy L.G."/>
            <person name="Floudas D."/>
            <person name="Copeland A."/>
            <person name="Barry K.W."/>
            <person name="Cichocki N."/>
            <person name="Veneault-Fourrey C."/>
            <person name="LaButti K."/>
            <person name="Lindquist E.A."/>
            <person name="Lipzen A."/>
            <person name="Lundell T."/>
            <person name="Morin E."/>
            <person name="Murat C."/>
            <person name="Sun H."/>
            <person name="Tunlid A."/>
            <person name="Henrissat B."/>
            <person name="Grigoriev I.V."/>
            <person name="Hibbett D.S."/>
            <person name="Martin F."/>
            <person name="Nordberg H.P."/>
            <person name="Cantor M.N."/>
            <person name="Hua S.X."/>
        </authorList>
    </citation>
    <scope>NUCLEOTIDE SEQUENCE [LARGE SCALE GENOMIC DNA]</scope>
    <source>
        <strain evidence="1 2">Ve08.2h10</strain>
    </source>
</reference>
<accession>A0A0D0DS57</accession>
<dbReference type="InParanoid" id="A0A0D0DS57"/>
<dbReference type="AlphaFoldDB" id="A0A0D0DS57"/>
<name>A0A0D0DS57_9AGAM</name>
<organism evidence="1 2">
    <name type="scientific">Paxillus rubicundulus Ve08.2h10</name>
    <dbReference type="NCBI Taxonomy" id="930991"/>
    <lineage>
        <taxon>Eukaryota</taxon>
        <taxon>Fungi</taxon>
        <taxon>Dikarya</taxon>
        <taxon>Basidiomycota</taxon>
        <taxon>Agaricomycotina</taxon>
        <taxon>Agaricomycetes</taxon>
        <taxon>Agaricomycetidae</taxon>
        <taxon>Boletales</taxon>
        <taxon>Paxilineae</taxon>
        <taxon>Paxillaceae</taxon>
        <taxon>Paxillus</taxon>
    </lineage>
</organism>
<gene>
    <name evidence="1" type="ORF">PAXRUDRAFT_831343</name>
</gene>
<proteinExistence type="predicted"/>
<keyword evidence="2" id="KW-1185">Reference proteome</keyword>